<dbReference type="Gene3D" id="1.10.1300.10">
    <property type="entry name" value="3'5'-cyclic nucleotide phosphodiesterase, catalytic domain"/>
    <property type="match status" value="2"/>
</dbReference>
<gene>
    <name evidence="7" type="ORF">M427DRAFT_73361</name>
</gene>
<keyword evidence="1 4" id="KW-0479">Metal-binding</keyword>
<evidence type="ECO:0000256" key="1">
    <source>
        <dbReference type="ARBA" id="ARBA00022723"/>
    </source>
</evidence>
<dbReference type="PANTHER" id="PTHR11347">
    <property type="entry name" value="CYCLIC NUCLEOTIDE PHOSPHODIESTERASE"/>
    <property type="match status" value="1"/>
</dbReference>
<evidence type="ECO:0000259" key="6">
    <source>
        <dbReference type="PROSITE" id="PS51845"/>
    </source>
</evidence>
<dbReference type="InterPro" id="IPR002073">
    <property type="entry name" value="PDEase_catalytic_dom"/>
</dbReference>
<dbReference type="PRINTS" id="PR00387">
    <property type="entry name" value="PDIESTERASE1"/>
</dbReference>
<feature type="binding site" evidence="4">
    <location>
        <position position="119"/>
    </location>
    <ligand>
        <name>Zn(2+)</name>
        <dbReference type="ChEBI" id="CHEBI:29105"/>
        <label>1</label>
    </ligand>
</feature>
<dbReference type="SMART" id="SM00471">
    <property type="entry name" value="HDc"/>
    <property type="match status" value="1"/>
</dbReference>
<feature type="compositionally biased region" description="Polar residues" evidence="5">
    <location>
        <begin position="330"/>
        <end position="342"/>
    </location>
</feature>
<evidence type="ECO:0000256" key="3">
    <source>
        <dbReference type="PIRSR" id="PIRSR623088-1"/>
    </source>
</evidence>
<evidence type="ECO:0000256" key="5">
    <source>
        <dbReference type="SAM" id="MobiDB-lite"/>
    </source>
</evidence>
<evidence type="ECO:0000256" key="4">
    <source>
        <dbReference type="PIRSR" id="PIRSR623088-3"/>
    </source>
</evidence>
<feature type="binding site" evidence="4">
    <location>
        <position position="156"/>
    </location>
    <ligand>
        <name>Zn(2+)</name>
        <dbReference type="ChEBI" id="CHEBI:29105"/>
        <label>2</label>
    </ligand>
</feature>
<dbReference type="Pfam" id="PF00233">
    <property type="entry name" value="PDEase_I"/>
    <property type="match status" value="2"/>
</dbReference>
<feature type="active site" description="Proton donor" evidence="3">
    <location>
        <position position="115"/>
    </location>
</feature>
<feature type="region of interest" description="Disordered" evidence="5">
    <location>
        <begin position="543"/>
        <end position="564"/>
    </location>
</feature>
<dbReference type="OrthoDB" id="546632at2759"/>
<feature type="compositionally biased region" description="Polar residues" evidence="5">
    <location>
        <begin position="383"/>
        <end position="400"/>
    </location>
</feature>
<sequence length="942" mass="102681">MSGARTLGHLLSETAPSSSQLAAQNKDAAPAFLGTLAQQPPNLATILPTLQAFVDGTLVGIDFSFNPFAWTRDELYAIVAGIFVRLGLVNHPTKLSVLLQFVAEIAQSYQNNPYHNWYHAVDVTFITYYILTEYQISIYFSKLEACAILVSALGHDAHHPGTSNLFQINARTPVALKYNNVSVLESQSLDFLVALVRKYDLFRKLLFDEEGPGGFAWSSPTTPASPEWTCTLNESTVQALPVVKVNNLYGHSPQLEYSEPLASEGPTRESNTTAGSPRLRTLRSFSTSDGKRTGPVLHSSGGNLQIGGQPGHSIPLRASRSFDNRHQDSKAQNSNTNESTDGVLSFRAQTPRWLPHTEAGANDSATSLTPSERAAPSPELARSESNSTRRGTHPLSQDSGSLPMGATRLPSSPSSRVGRRSWRKGASSGTSPSRSRVRDALSAAEGLVGQCVLETDMKTHFEMVKKLDALSQRVELEEKTTHLSLEILPPMQEGDTAPQLQTQAPRQPQPRNENVARAATIHFRMPSEVADQDSAERFRVTVAPDRSSSPASITAPTVSPQSVRKLEKPDRHLLLCAILHAADISNAGRPWAIAKMWSDLVVEEFLAQGDEEKRLGLPVSPNMDRDTAKQLTISLGFIDYVSKPFFDVLADFLPVLDVFAQNLIENRQMWLSQTEEAERKPQTRTSFVVKDLRDNNFAFTVSTETSTSSMSSTRIETHRDSVSTQSDANSVDTSPPNGEVFSGPNVKDSSTLIQPQGVEPEIPVRRLSVAAGLIELPDPSFFSHSRAQRRFSVRSIQNPPFSRPYNTFVPFGLRRILHTSASHPNLSFIGSDVMEESDISDGSSESVEGEQLPHIDPGESVSMLPESDGDGLRNLEQMTAQGSMAREEEGGLVTEETGEEFLPHLGKVTPESTSSSLTPVGTESSSLQFGDGLLGSAASLER</sequence>
<feature type="domain" description="PDEase" evidence="6">
    <location>
        <begin position="35"/>
        <end position="677"/>
    </location>
</feature>
<organism evidence="7 8">
    <name type="scientific">Gonapodya prolifera (strain JEL478)</name>
    <name type="common">Monoblepharis prolifera</name>
    <dbReference type="NCBI Taxonomy" id="1344416"/>
    <lineage>
        <taxon>Eukaryota</taxon>
        <taxon>Fungi</taxon>
        <taxon>Fungi incertae sedis</taxon>
        <taxon>Chytridiomycota</taxon>
        <taxon>Chytridiomycota incertae sedis</taxon>
        <taxon>Monoblepharidomycetes</taxon>
        <taxon>Monoblepharidales</taxon>
        <taxon>Gonapodyaceae</taxon>
        <taxon>Gonapodya</taxon>
    </lineage>
</organism>
<feature type="region of interest" description="Disordered" evidence="5">
    <location>
        <begin position="323"/>
        <end position="342"/>
    </location>
</feature>
<feature type="binding site" evidence="4">
    <location>
        <position position="155"/>
    </location>
    <ligand>
        <name>Zn(2+)</name>
        <dbReference type="ChEBI" id="CHEBI:29105"/>
        <label>1</label>
    </ligand>
</feature>
<dbReference type="EMBL" id="KQ965810">
    <property type="protein sequence ID" value="KXS11042.1"/>
    <property type="molecule type" value="Genomic_DNA"/>
</dbReference>
<feature type="compositionally biased region" description="Polar residues" evidence="5">
    <location>
        <begin position="910"/>
        <end position="928"/>
    </location>
</feature>
<dbReference type="GO" id="GO:0004114">
    <property type="term" value="F:3',5'-cyclic-nucleotide phosphodiesterase activity"/>
    <property type="evidence" value="ECO:0007669"/>
    <property type="project" value="InterPro"/>
</dbReference>
<dbReference type="Proteomes" id="UP000070544">
    <property type="component" value="Unassembled WGS sequence"/>
</dbReference>
<feature type="compositionally biased region" description="Polar residues" evidence="5">
    <location>
        <begin position="498"/>
        <end position="512"/>
    </location>
</feature>
<feature type="compositionally biased region" description="Polar residues" evidence="5">
    <location>
        <begin position="722"/>
        <end position="736"/>
    </location>
</feature>
<protein>
    <submittedName>
        <fullName evidence="7">HD-domain/PDEase-like protein</fullName>
    </submittedName>
</protein>
<feature type="region of interest" description="Disordered" evidence="5">
    <location>
        <begin position="836"/>
        <end position="942"/>
    </location>
</feature>
<feature type="region of interest" description="Disordered" evidence="5">
    <location>
        <begin position="356"/>
        <end position="438"/>
    </location>
</feature>
<evidence type="ECO:0000256" key="2">
    <source>
        <dbReference type="ARBA" id="ARBA00022801"/>
    </source>
</evidence>
<dbReference type="AlphaFoldDB" id="A0A139A2P8"/>
<keyword evidence="2" id="KW-0378">Hydrolase</keyword>
<reference evidence="7 8" key="1">
    <citation type="journal article" date="2015" name="Genome Biol. Evol.">
        <title>Phylogenomic analyses indicate that early fungi evolved digesting cell walls of algal ancestors of land plants.</title>
        <authorList>
            <person name="Chang Y."/>
            <person name="Wang S."/>
            <person name="Sekimoto S."/>
            <person name="Aerts A.L."/>
            <person name="Choi C."/>
            <person name="Clum A."/>
            <person name="LaButti K.M."/>
            <person name="Lindquist E.A."/>
            <person name="Yee Ngan C."/>
            <person name="Ohm R.A."/>
            <person name="Salamov A.A."/>
            <person name="Grigoriev I.V."/>
            <person name="Spatafora J.W."/>
            <person name="Berbee M.L."/>
        </authorList>
    </citation>
    <scope>NUCLEOTIDE SEQUENCE [LARGE SCALE GENOMIC DNA]</scope>
    <source>
        <strain evidence="7 8">JEL478</strain>
    </source>
</reference>
<feature type="binding site" evidence="4">
    <location>
        <position position="156"/>
    </location>
    <ligand>
        <name>Zn(2+)</name>
        <dbReference type="ChEBI" id="CHEBI:29105"/>
        <label>1</label>
    </ligand>
</feature>
<dbReference type="InterPro" id="IPR023088">
    <property type="entry name" value="PDEase"/>
</dbReference>
<name>A0A139A2P8_GONPJ</name>
<dbReference type="InterPro" id="IPR003607">
    <property type="entry name" value="HD/PDEase_dom"/>
</dbReference>
<dbReference type="PROSITE" id="PS51845">
    <property type="entry name" value="PDEASE_I_2"/>
    <property type="match status" value="1"/>
</dbReference>
<dbReference type="SUPFAM" id="SSF109604">
    <property type="entry name" value="HD-domain/PDEase-like"/>
    <property type="match status" value="2"/>
</dbReference>
<feature type="compositionally biased region" description="Polar residues" evidence="5">
    <location>
        <begin position="546"/>
        <end position="562"/>
    </location>
</feature>
<dbReference type="STRING" id="1344416.A0A139A2P8"/>
<feature type="region of interest" description="Disordered" evidence="5">
    <location>
        <begin position="708"/>
        <end position="758"/>
    </location>
</feature>
<dbReference type="GO" id="GO:0007165">
    <property type="term" value="P:signal transduction"/>
    <property type="evidence" value="ECO:0007669"/>
    <property type="project" value="InterPro"/>
</dbReference>
<feature type="compositionally biased region" description="Low complexity" evidence="5">
    <location>
        <begin position="840"/>
        <end position="850"/>
    </location>
</feature>
<dbReference type="InterPro" id="IPR036971">
    <property type="entry name" value="PDEase_catalytic_dom_sf"/>
</dbReference>
<feature type="region of interest" description="Disordered" evidence="5">
    <location>
        <begin position="257"/>
        <end position="317"/>
    </location>
</feature>
<accession>A0A139A2P8</accession>
<dbReference type="GO" id="GO:0046872">
    <property type="term" value="F:metal ion binding"/>
    <property type="evidence" value="ECO:0007669"/>
    <property type="project" value="UniProtKB-KW"/>
</dbReference>
<evidence type="ECO:0000313" key="8">
    <source>
        <dbReference type="Proteomes" id="UP000070544"/>
    </source>
</evidence>
<keyword evidence="8" id="KW-1185">Reference proteome</keyword>
<dbReference type="CDD" id="cd00077">
    <property type="entry name" value="HDc"/>
    <property type="match status" value="1"/>
</dbReference>
<evidence type="ECO:0000313" key="7">
    <source>
        <dbReference type="EMBL" id="KXS11042.1"/>
    </source>
</evidence>
<feature type="region of interest" description="Disordered" evidence="5">
    <location>
        <begin position="488"/>
        <end position="513"/>
    </location>
</feature>
<proteinExistence type="predicted"/>